<protein>
    <recommendedName>
        <fullName evidence="1">Aminotransferase class I/classII large domain-containing protein</fullName>
    </recommendedName>
</protein>
<dbReference type="AlphaFoldDB" id="A0A0U1KU96"/>
<feature type="domain" description="Aminotransferase class I/classII large" evidence="1">
    <location>
        <begin position="25"/>
        <end position="342"/>
    </location>
</feature>
<evidence type="ECO:0000313" key="3">
    <source>
        <dbReference type="Proteomes" id="UP000049855"/>
    </source>
</evidence>
<proteinExistence type="predicted"/>
<dbReference type="InterPro" id="IPR015424">
    <property type="entry name" value="PyrdxlP-dep_Trfase"/>
</dbReference>
<dbReference type="GO" id="GO:0030170">
    <property type="term" value="F:pyridoxal phosphate binding"/>
    <property type="evidence" value="ECO:0007669"/>
    <property type="project" value="InterPro"/>
</dbReference>
<dbReference type="GO" id="GO:0003824">
    <property type="term" value="F:catalytic activity"/>
    <property type="evidence" value="ECO:0007669"/>
    <property type="project" value="UniProtKB-ARBA"/>
</dbReference>
<accession>A0A0U1KU96</accession>
<dbReference type="CDD" id="cd00609">
    <property type="entry name" value="AAT_like"/>
    <property type="match status" value="1"/>
</dbReference>
<dbReference type="Gene3D" id="3.40.640.10">
    <property type="entry name" value="Type I PLP-dependent aspartate aminotransferase-like (Major domain)"/>
    <property type="match status" value="1"/>
</dbReference>
<name>A0A0U1KU96_9FIRM</name>
<evidence type="ECO:0000313" key="2">
    <source>
        <dbReference type="EMBL" id="CQR70815.1"/>
    </source>
</evidence>
<reference evidence="3" key="1">
    <citation type="submission" date="2015-03" db="EMBL/GenBank/DDBJ databases">
        <authorList>
            <person name="Nijsse Bart"/>
        </authorList>
    </citation>
    <scope>NUCLEOTIDE SEQUENCE [LARGE SCALE GENOMIC DNA]</scope>
</reference>
<dbReference type="Pfam" id="PF00155">
    <property type="entry name" value="Aminotran_1_2"/>
    <property type="match status" value="1"/>
</dbReference>
<dbReference type="Gene3D" id="3.90.1150.10">
    <property type="entry name" value="Aspartate Aminotransferase, domain 1"/>
    <property type="match status" value="1"/>
</dbReference>
<dbReference type="EMBL" id="CTRP01000003">
    <property type="protein sequence ID" value="CQR70815.1"/>
    <property type="molecule type" value="Genomic_DNA"/>
</dbReference>
<dbReference type="InterPro" id="IPR015422">
    <property type="entry name" value="PyrdxlP-dep_Trfase_small"/>
</dbReference>
<gene>
    <name evidence="2" type="ORF">SpAn4DRAFT_1793</name>
</gene>
<sequence length="398" mass="43882">MNTNEKFTGYLFGHEQLRYDGRHGDVIDLGLGVSPLGPAAELTARLANRNDAPWLSELTHYAQDPAHEETCRLLLDGMGMTDVPAEAVAFSSHGSIGAADEVVRFLARQGYHTLFVPVYSFPDIYRLAMRSGLRYRPVSGMSLNPLDAAAAMLKLNGRELKGAIVYLDYPNNPFGAADAELMRRLTVHAVRHGALPLIDLAFAEILGDEFQQAAKFVVDNGGIILGSLSKTQGLPHLRLGYAVVSPALLARGYSGAQRLLFLLSPLAKLILRTLFERSPGQQHLACHHARRVRDHNRHTNRLLYEGLRDLGLAVGCTDERSHLQVVMAKVPDLWQRLMLHGVITESLQDYDITLKGCSARCAPFGHQAVRLLTPAPGQLTEVLFRIKQAQADLYKEAL</sequence>
<dbReference type="InterPro" id="IPR004839">
    <property type="entry name" value="Aminotransferase_I/II_large"/>
</dbReference>
<organism evidence="2 3">
    <name type="scientific">Sporomusa ovata</name>
    <dbReference type="NCBI Taxonomy" id="2378"/>
    <lineage>
        <taxon>Bacteria</taxon>
        <taxon>Bacillati</taxon>
        <taxon>Bacillota</taxon>
        <taxon>Negativicutes</taxon>
        <taxon>Selenomonadales</taxon>
        <taxon>Sporomusaceae</taxon>
        <taxon>Sporomusa</taxon>
    </lineage>
</organism>
<evidence type="ECO:0000259" key="1">
    <source>
        <dbReference type="Pfam" id="PF00155"/>
    </source>
</evidence>
<keyword evidence="3" id="KW-1185">Reference proteome</keyword>
<dbReference type="Proteomes" id="UP000049855">
    <property type="component" value="Unassembled WGS sequence"/>
</dbReference>
<dbReference type="InterPro" id="IPR015421">
    <property type="entry name" value="PyrdxlP-dep_Trfase_major"/>
</dbReference>
<dbReference type="SUPFAM" id="SSF53383">
    <property type="entry name" value="PLP-dependent transferases"/>
    <property type="match status" value="1"/>
</dbReference>